<dbReference type="AlphaFoldDB" id="A0A016TBR4"/>
<evidence type="ECO:0000313" key="1">
    <source>
        <dbReference type="EMBL" id="EYC00117.1"/>
    </source>
</evidence>
<sequence length="78" mass="8827">MQKLAGRRPHWSTRRTRRSAVELTTRAFFAGWILVGCCVPREDEYPAPSPVPGSVRAHLASTLIIARRRSDSYTTRVC</sequence>
<protein>
    <submittedName>
        <fullName evidence="1">Uncharacterized protein</fullName>
    </submittedName>
</protein>
<comment type="caution">
    <text evidence="1">The sequence shown here is derived from an EMBL/GenBank/DDBJ whole genome shotgun (WGS) entry which is preliminary data.</text>
</comment>
<reference evidence="2" key="1">
    <citation type="journal article" date="2015" name="Nat. Genet.">
        <title>The genome and transcriptome of the zoonotic hookworm Ancylostoma ceylanicum identify infection-specific gene families.</title>
        <authorList>
            <person name="Schwarz E.M."/>
            <person name="Hu Y."/>
            <person name="Antoshechkin I."/>
            <person name="Miller M.M."/>
            <person name="Sternberg P.W."/>
            <person name="Aroian R.V."/>
        </authorList>
    </citation>
    <scope>NUCLEOTIDE SEQUENCE</scope>
    <source>
        <strain evidence="2">HY135</strain>
    </source>
</reference>
<dbReference type="EMBL" id="JARK01001454">
    <property type="protein sequence ID" value="EYC00117.1"/>
    <property type="molecule type" value="Genomic_DNA"/>
</dbReference>
<dbReference type="Proteomes" id="UP000024635">
    <property type="component" value="Unassembled WGS sequence"/>
</dbReference>
<gene>
    <name evidence="1" type="primary">Acey_s0118.g781</name>
    <name evidence="1" type="ORF">Y032_0118g781</name>
</gene>
<proteinExistence type="predicted"/>
<evidence type="ECO:0000313" key="2">
    <source>
        <dbReference type="Proteomes" id="UP000024635"/>
    </source>
</evidence>
<keyword evidence="2" id="KW-1185">Reference proteome</keyword>
<name>A0A016TBR4_9BILA</name>
<organism evidence="1 2">
    <name type="scientific">Ancylostoma ceylanicum</name>
    <dbReference type="NCBI Taxonomy" id="53326"/>
    <lineage>
        <taxon>Eukaryota</taxon>
        <taxon>Metazoa</taxon>
        <taxon>Ecdysozoa</taxon>
        <taxon>Nematoda</taxon>
        <taxon>Chromadorea</taxon>
        <taxon>Rhabditida</taxon>
        <taxon>Rhabditina</taxon>
        <taxon>Rhabditomorpha</taxon>
        <taxon>Strongyloidea</taxon>
        <taxon>Ancylostomatidae</taxon>
        <taxon>Ancylostomatinae</taxon>
        <taxon>Ancylostoma</taxon>
    </lineage>
</organism>
<accession>A0A016TBR4</accession>